<comment type="caution">
    <text evidence="1">The sequence shown here is derived from an EMBL/GenBank/DDBJ whole genome shotgun (WGS) entry which is preliminary data.</text>
</comment>
<dbReference type="OrthoDB" id="6119297at2759"/>
<dbReference type="AlphaFoldDB" id="A0A9Q1BE72"/>
<reference evidence="1" key="1">
    <citation type="submission" date="2021-10" db="EMBL/GenBank/DDBJ databases">
        <title>Tropical sea cucumber genome reveals ecological adaptation and Cuvierian tubules defense mechanism.</title>
        <authorList>
            <person name="Chen T."/>
        </authorList>
    </citation>
    <scope>NUCLEOTIDE SEQUENCE</scope>
    <source>
        <strain evidence="1">Nanhai2018</strain>
        <tissue evidence="1">Muscle</tissue>
    </source>
</reference>
<evidence type="ECO:0000313" key="2">
    <source>
        <dbReference type="Proteomes" id="UP001152320"/>
    </source>
</evidence>
<keyword evidence="2" id="KW-1185">Reference proteome</keyword>
<name>A0A9Q1BE72_HOLLE</name>
<protein>
    <submittedName>
        <fullName evidence="1">Uncharacterized protein</fullName>
    </submittedName>
</protein>
<organism evidence="1 2">
    <name type="scientific">Holothuria leucospilota</name>
    <name type="common">Black long sea cucumber</name>
    <name type="synonym">Mertensiothuria leucospilota</name>
    <dbReference type="NCBI Taxonomy" id="206669"/>
    <lineage>
        <taxon>Eukaryota</taxon>
        <taxon>Metazoa</taxon>
        <taxon>Echinodermata</taxon>
        <taxon>Eleutherozoa</taxon>
        <taxon>Echinozoa</taxon>
        <taxon>Holothuroidea</taxon>
        <taxon>Aspidochirotacea</taxon>
        <taxon>Aspidochirotida</taxon>
        <taxon>Holothuriidae</taxon>
        <taxon>Holothuria</taxon>
    </lineage>
</organism>
<dbReference type="EMBL" id="JAIZAY010000021">
    <property type="protein sequence ID" value="KAJ8021889.1"/>
    <property type="molecule type" value="Genomic_DNA"/>
</dbReference>
<evidence type="ECO:0000313" key="1">
    <source>
        <dbReference type="EMBL" id="KAJ8021889.1"/>
    </source>
</evidence>
<proteinExistence type="predicted"/>
<gene>
    <name evidence="1" type="ORF">HOLleu_39214</name>
</gene>
<dbReference type="Proteomes" id="UP001152320">
    <property type="component" value="Chromosome 21"/>
</dbReference>
<dbReference type="PANTHER" id="PTHR46888:SF1">
    <property type="entry name" value="RIBONUCLEASE H"/>
    <property type="match status" value="1"/>
</dbReference>
<dbReference type="PANTHER" id="PTHR46888">
    <property type="entry name" value="ZINC KNUCKLE DOMAINCONTAINING PROTEIN-RELATED"/>
    <property type="match status" value="1"/>
</dbReference>
<accession>A0A9Q1BE72</accession>
<sequence length="211" mass="23240">MPVTEGKIGKTHVSVLRDSGCSTVVVRKSLVLTEQLTGDTKRCILLDGSVRIIPVAVIEVDTPFSTGKEEALSMENPLYDLVLGNIVGVRNPDSPDDSWVPKRPHELQKEVTQVASENAENTVNAVETRGQREKKAIIYPLHTPGGINLTATKAEVIQEQNNDPSLSRIRKAAEIGDVRKTGKGNETRFIQHKGLIYREFKSPKVEHGRVV</sequence>